<dbReference type="STRING" id="1702221.AALO17_18300"/>
<keyword evidence="3" id="KW-1185">Reference proteome</keyword>
<gene>
    <name evidence="2" type="ORF">AALO17_18300</name>
</gene>
<dbReference type="OrthoDB" id="1769666at2"/>
<feature type="signal peptide" evidence="1">
    <location>
        <begin position="1"/>
        <end position="23"/>
    </location>
</feature>
<evidence type="ECO:0000256" key="1">
    <source>
        <dbReference type="SAM" id="SignalP"/>
    </source>
</evidence>
<reference evidence="2 3" key="1">
    <citation type="journal article" date="2016" name="Gut Pathog.">
        <title>Whole genome sequencing of "Faecalibaculum rodentium" ALO17, isolated from C57BL/6J laboratory mouse feces.</title>
        <authorList>
            <person name="Lim S."/>
            <person name="Chang D.H."/>
            <person name="Ahn S."/>
            <person name="Kim B.C."/>
        </authorList>
    </citation>
    <scope>NUCLEOTIDE SEQUENCE [LARGE SCALE GENOMIC DNA]</scope>
    <source>
        <strain evidence="2 3">Alo17</strain>
    </source>
</reference>
<dbReference type="GeneID" id="78478469"/>
<evidence type="ECO:0008006" key="4">
    <source>
        <dbReference type="Google" id="ProtNLM"/>
    </source>
</evidence>
<dbReference type="PROSITE" id="PS51257">
    <property type="entry name" value="PROKAR_LIPOPROTEIN"/>
    <property type="match status" value="1"/>
</dbReference>
<name>A0A140DWD7_9FIRM</name>
<dbReference type="EMBL" id="CP011391">
    <property type="protein sequence ID" value="AMK54964.1"/>
    <property type="molecule type" value="Genomic_DNA"/>
</dbReference>
<dbReference type="InterPro" id="IPR011426">
    <property type="entry name" value="CamS"/>
</dbReference>
<dbReference type="Proteomes" id="UP000069771">
    <property type="component" value="Chromosome"/>
</dbReference>
<dbReference type="AlphaFoldDB" id="A0A140DWD7"/>
<proteinExistence type="predicted"/>
<protein>
    <recommendedName>
        <fullName evidence="4">Protein involved in sex pheromone biosynthesis</fullName>
    </recommendedName>
</protein>
<evidence type="ECO:0000313" key="2">
    <source>
        <dbReference type="EMBL" id="AMK54964.1"/>
    </source>
</evidence>
<keyword evidence="1" id="KW-0732">Signal</keyword>
<evidence type="ECO:0000313" key="3">
    <source>
        <dbReference type="Proteomes" id="UP000069771"/>
    </source>
</evidence>
<feature type="chain" id="PRO_5007301997" description="Protein involved in sex pheromone biosynthesis" evidence="1">
    <location>
        <begin position="24"/>
        <end position="356"/>
    </location>
</feature>
<organism evidence="2 3">
    <name type="scientific">Faecalibaculum rodentium</name>
    <dbReference type="NCBI Taxonomy" id="1702221"/>
    <lineage>
        <taxon>Bacteria</taxon>
        <taxon>Bacillati</taxon>
        <taxon>Bacillota</taxon>
        <taxon>Erysipelotrichia</taxon>
        <taxon>Erysipelotrichales</taxon>
        <taxon>Erysipelotrichaceae</taxon>
        <taxon>Faecalibaculum</taxon>
    </lineage>
</organism>
<dbReference type="Pfam" id="PF07537">
    <property type="entry name" value="CamS"/>
    <property type="match status" value="1"/>
</dbReference>
<dbReference type="Gene3D" id="3.10.570.10">
    <property type="entry name" value="sex pheromone staph- cam373 precursor domain"/>
    <property type="match status" value="1"/>
</dbReference>
<dbReference type="KEGG" id="fro:AALO17_18300"/>
<sequence>MSHSRVLPSLALTGVLVLSGCQADSTTAVQAEYEAAQPFVNSDTPAKHVGLLNSEDVRFEAERGLMDLSRQYFPPSDVTFRTHTFLDFDELDATDGSRGLLGTLRDDNPNGLNPNNNESFDTGNGVVQGAIILVDVYEVDWYRADSLAGISLSLVVNDSVTQNGESHKIGDEQLRSYIEVTSNKLVTYMRERFNEVSSRIPILVAAYELDSGDAASNGGYVMEGWYPQGSTGGKFTAVKETTLTVPSSAFTEQAGQLAQEFNTFKDDVRSVLADNTFVTGTCRMLNGEPSRLDLTITTHGKMLSEVMAAAQKVESSFGTFTDTDVEYHVTIINNDQPYAMGRRMARSTTLEFVSAT</sequence>
<accession>A0A140DWD7</accession>
<dbReference type="RefSeq" id="WP_067558040.1">
    <property type="nucleotide sequence ID" value="NZ_CAMNXC010000028.1"/>
</dbReference>